<dbReference type="EMBL" id="PJQY01000733">
    <property type="protein sequence ID" value="PQQ08361.1"/>
    <property type="molecule type" value="Genomic_DNA"/>
</dbReference>
<reference evidence="1 2" key="1">
    <citation type="submission" date="2018-02" db="EMBL/GenBank/DDBJ databases">
        <title>Draft genome of wild Prunus yedoensis var. nudiflora.</title>
        <authorList>
            <person name="Baek S."/>
            <person name="Kim J.-H."/>
            <person name="Choi K."/>
            <person name="Kim G.-B."/>
            <person name="Cho A."/>
            <person name="Jang H."/>
            <person name="Shin C.-H."/>
            <person name="Yu H.-J."/>
            <person name="Mun J.-H."/>
        </authorList>
    </citation>
    <scope>NUCLEOTIDE SEQUENCE [LARGE SCALE GENOMIC DNA]</scope>
    <source>
        <strain evidence="2">cv. Jeju island</strain>
        <tissue evidence="1">Leaf</tissue>
    </source>
</reference>
<comment type="caution">
    <text evidence="1">The sequence shown here is derived from an EMBL/GenBank/DDBJ whole genome shotgun (WGS) entry which is preliminary data.</text>
</comment>
<dbReference type="STRING" id="2094558.A0A314YU19"/>
<accession>A0A314YU19</accession>
<dbReference type="Proteomes" id="UP000250321">
    <property type="component" value="Unassembled WGS sequence"/>
</dbReference>
<gene>
    <name evidence="1" type="ORF">Pyn_38600</name>
</gene>
<protein>
    <submittedName>
        <fullName evidence="1">Peptide chain release factor PrfB3 chloroplastic isoform X2</fullName>
    </submittedName>
</protein>
<proteinExistence type="predicted"/>
<organism evidence="1 2">
    <name type="scientific">Prunus yedoensis var. nudiflora</name>
    <dbReference type="NCBI Taxonomy" id="2094558"/>
    <lineage>
        <taxon>Eukaryota</taxon>
        <taxon>Viridiplantae</taxon>
        <taxon>Streptophyta</taxon>
        <taxon>Embryophyta</taxon>
        <taxon>Tracheophyta</taxon>
        <taxon>Spermatophyta</taxon>
        <taxon>Magnoliopsida</taxon>
        <taxon>eudicotyledons</taxon>
        <taxon>Gunneridae</taxon>
        <taxon>Pentapetalae</taxon>
        <taxon>rosids</taxon>
        <taxon>fabids</taxon>
        <taxon>Rosales</taxon>
        <taxon>Rosaceae</taxon>
        <taxon>Amygdaloideae</taxon>
        <taxon>Amygdaleae</taxon>
        <taxon>Prunus</taxon>
    </lineage>
</organism>
<name>A0A314YU19_PRUYE</name>
<evidence type="ECO:0000313" key="2">
    <source>
        <dbReference type="Proteomes" id="UP000250321"/>
    </source>
</evidence>
<evidence type="ECO:0000313" key="1">
    <source>
        <dbReference type="EMBL" id="PQQ08361.1"/>
    </source>
</evidence>
<keyword evidence="2" id="KW-1185">Reference proteome</keyword>
<dbReference type="AlphaFoldDB" id="A0A314YU19"/>
<sequence>MSILQASSASVDVFPLFLGKAHDLQIDEEDLVVPLPSMLEEEQGQTGPSGLIFIQDNKVTWFGVL</sequence>